<accession>A0A3M0I296</accession>
<dbReference type="GO" id="GO:0003677">
    <property type="term" value="F:DNA binding"/>
    <property type="evidence" value="ECO:0007669"/>
    <property type="project" value="InterPro"/>
</dbReference>
<name>A0A3M0I296_9ACTN</name>
<comment type="caution">
    <text evidence="2">The sequence shown here is derived from an EMBL/GenBank/DDBJ whole genome shotgun (WGS) entry which is preliminary data.</text>
</comment>
<evidence type="ECO:0000256" key="1">
    <source>
        <dbReference type="SAM" id="MobiDB-lite"/>
    </source>
</evidence>
<dbReference type="AlphaFoldDB" id="A0A3M0I296"/>
<dbReference type="GO" id="GO:0004803">
    <property type="term" value="F:transposase activity"/>
    <property type="evidence" value="ECO:0007669"/>
    <property type="project" value="InterPro"/>
</dbReference>
<dbReference type="Pfam" id="PF01527">
    <property type="entry name" value="HTH_Tnp_1"/>
    <property type="match status" value="1"/>
</dbReference>
<dbReference type="EMBL" id="PENI01000046">
    <property type="protein sequence ID" value="RMB80189.1"/>
    <property type="molecule type" value="Genomic_DNA"/>
</dbReference>
<keyword evidence="3" id="KW-1185">Reference proteome</keyword>
<sequence length="123" mass="13216">MVRSSWLRRFVPRTRASSCADEAFPDELGRSGRTASVRPVGRDGLGGAVRIVTEIGKAAAEVARDLGVQPSTLQNWAHRARARADAEAAGGLSESERDELRRLSEDAHGAQQLDLPLKGPESV</sequence>
<dbReference type="Gene3D" id="1.10.10.60">
    <property type="entry name" value="Homeodomain-like"/>
    <property type="match status" value="1"/>
</dbReference>
<dbReference type="Proteomes" id="UP000270471">
    <property type="component" value="Unassembled WGS sequence"/>
</dbReference>
<feature type="compositionally biased region" description="Basic and acidic residues" evidence="1">
    <location>
        <begin position="94"/>
        <end position="108"/>
    </location>
</feature>
<proteinExistence type="predicted"/>
<dbReference type="InterPro" id="IPR009057">
    <property type="entry name" value="Homeodomain-like_sf"/>
</dbReference>
<gene>
    <name evidence="2" type="ORF">CTZ28_41675</name>
</gene>
<evidence type="ECO:0000313" key="3">
    <source>
        <dbReference type="Proteomes" id="UP000270471"/>
    </source>
</evidence>
<dbReference type="OrthoDB" id="52928at2"/>
<evidence type="ECO:0008006" key="4">
    <source>
        <dbReference type="Google" id="ProtNLM"/>
    </source>
</evidence>
<protein>
    <recommendedName>
        <fullName evidence="4">Transposase</fullName>
    </recommendedName>
</protein>
<organism evidence="2 3">
    <name type="scientific">Streptomyces shenzhenensis</name>
    <dbReference type="NCBI Taxonomy" id="943815"/>
    <lineage>
        <taxon>Bacteria</taxon>
        <taxon>Bacillati</taxon>
        <taxon>Actinomycetota</taxon>
        <taxon>Actinomycetes</taxon>
        <taxon>Kitasatosporales</taxon>
        <taxon>Streptomycetaceae</taxon>
        <taxon>Streptomyces</taxon>
    </lineage>
</organism>
<reference evidence="2 3" key="1">
    <citation type="submission" date="2017-11" db="EMBL/GenBank/DDBJ databases">
        <title>Draft genome of actinobacteria isolated from guarana (Paullinia cupana (Mart.) Ducke.</title>
        <authorList>
            <person name="Siqueira K.A."/>
            <person name="Liotti R.G."/>
            <person name="Mendes T.A.O."/>
            <person name="Soares M.A."/>
        </authorList>
    </citation>
    <scope>NUCLEOTIDE SEQUENCE [LARGE SCALE GENOMIC DNA]</scope>
    <source>
        <strain evidence="2 3">193</strain>
    </source>
</reference>
<dbReference type="InterPro" id="IPR002514">
    <property type="entry name" value="Transposase_8"/>
</dbReference>
<feature type="region of interest" description="Disordered" evidence="1">
    <location>
        <begin position="81"/>
        <end position="123"/>
    </location>
</feature>
<dbReference type="SUPFAM" id="SSF46689">
    <property type="entry name" value="Homeodomain-like"/>
    <property type="match status" value="1"/>
</dbReference>
<evidence type="ECO:0000313" key="2">
    <source>
        <dbReference type="EMBL" id="RMB80189.1"/>
    </source>
</evidence>
<dbReference type="GO" id="GO:0006313">
    <property type="term" value="P:DNA transposition"/>
    <property type="evidence" value="ECO:0007669"/>
    <property type="project" value="InterPro"/>
</dbReference>